<evidence type="ECO:0000313" key="9">
    <source>
        <dbReference type="Proteomes" id="UP000751190"/>
    </source>
</evidence>
<dbReference type="CDD" id="cd22963">
    <property type="entry name" value="DD_CrRSP4-like"/>
    <property type="match status" value="1"/>
</dbReference>
<feature type="region of interest" description="Disordered" evidence="7">
    <location>
        <begin position="305"/>
        <end position="335"/>
    </location>
</feature>
<dbReference type="PANTHER" id="PTHR13159">
    <property type="entry name" value="RADIAL SPOKEHEAD-RELATED"/>
    <property type="match status" value="1"/>
</dbReference>
<evidence type="ECO:0000256" key="6">
    <source>
        <dbReference type="SAM" id="Coils"/>
    </source>
</evidence>
<keyword evidence="5" id="KW-0966">Cell projection</keyword>
<evidence type="ECO:0008006" key="10">
    <source>
        <dbReference type="Google" id="ProtNLM"/>
    </source>
</evidence>
<comment type="subcellular location">
    <subcellularLocation>
        <location evidence="1">Cytoplasm</location>
        <location evidence="1">Cytoskeleton</location>
        <location evidence="1">Cilium axoneme</location>
    </subcellularLocation>
</comment>
<dbReference type="OrthoDB" id="272202at2759"/>
<keyword evidence="6" id="KW-0175">Coiled coil</keyword>
<evidence type="ECO:0000256" key="7">
    <source>
        <dbReference type="SAM" id="MobiDB-lite"/>
    </source>
</evidence>
<gene>
    <name evidence="8" type="ORF">KFE25_010484</name>
</gene>
<feature type="compositionally biased region" description="Acidic residues" evidence="7">
    <location>
        <begin position="315"/>
        <end position="333"/>
    </location>
</feature>
<comment type="caution">
    <text evidence="8">The sequence shown here is derived from an EMBL/GenBank/DDBJ whole genome shotgun (WGS) entry which is preliminary data.</text>
</comment>
<organism evidence="8 9">
    <name type="scientific">Diacronema lutheri</name>
    <name type="common">Unicellular marine alga</name>
    <name type="synonym">Monochrysis lutheri</name>
    <dbReference type="NCBI Taxonomy" id="2081491"/>
    <lineage>
        <taxon>Eukaryota</taxon>
        <taxon>Haptista</taxon>
        <taxon>Haptophyta</taxon>
        <taxon>Pavlovophyceae</taxon>
        <taxon>Pavlovales</taxon>
        <taxon>Pavlovaceae</taxon>
        <taxon>Diacronema</taxon>
    </lineage>
</organism>
<evidence type="ECO:0000256" key="1">
    <source>
        <dbReference type="ARBA" id="ARBA00004430"/>
    </source>
</evidence>
<keyword evidence="4" id="KW-0206">Cytoskeleton</keyword>
<dbReference type="PANTHER" id="PTHR13159:SF0">
    <property type="entry name" value="RADIAL SPOKE HEAD 6 HOMOLOG A"/>
    <property type="match status" value="1"/>
</dbReference>
<dbReference type="InterPro" id="IPR006802">
    <property type="entry name" value="Radial_spoke"/>
</dbReference>
<dbReference type="GO" id="GO:0060294">
    <property type="term" value="P:cilium movement involved in cell motility"/>
    <property type="evidence" value="ECO:0007669"/>
    <property type="project" value="InterPro"/>
</dbReference>
<dbReference type="Proteomes" id="UP000751190">
    <property type="component" value="Unassembled WGS sequence"/>
</dbReference>
<dbReference type="EMBL" id="JAGTXO010000026">
    <property type="protein sequence ID" value="KAG8461297.1"/>
    <property type="molecule type" value="Genomic_DNA"/>
</dbReference>
<dbReference type="Pfam" id="PF04712">
    <property type="entry name" value="Radial_spoke"/>
    <property type="match status" value="2"/>
</dbReference>
<evidence type="ECO:0000256" key="4">
    <source>
        <dbReference type="ARBA" id="ARBA00023212"/>
    </source>
</evidence>
<dbReference type="AlphaFoldDB" id="A0A8J5XHW1"/>
<evidence type="ECO:0000256" key="5">
    <source>
        <dbReference type="ARBA" id="ARBA00023273"/>
    </source>
</evidence>
<name>A0A8J5XHW1_DIALT</name>
<keyword evidence="2" id="KW-0963">Cytoplasm</keyword>
<protein>
    <recommendedName>
        <fullName evidence="10">Radial spokehead-like protein</fullName>
    </recommendedName>
</protein>
<dbReference type="OMA" id="CVYFGNG"/>
<proteinExistence type="predicted"/>
<feature type="coiled-coil region" evidence="6">
    <location>
        <begin position="431"/>
        <end position="458"/>
    </location>
</feature>
<dbReference type="GO" id="GO:0001534">
    <property type="term" value="C:radial spoke"/>
    <property type="evidence" value="ECO:0007669"/>
    <property type="project" value="InterPro"/>
</dbReference>
<feature type="region of interest" description="Disordered" evidence="7">
    <location>
        <begin position="407"/>
        <end position="430"/>
    </location>
</feature>
<reference evidence="8" key="1">
    <citation type="submission" date="2021-05" db="EMBL/GenBank/DDBJ databases">
        <title>The genome of the haptophyte Pavlova lutheri (Diacronema luteri, Pavlovales) - a model for lipid biosynthesis in eukaryotic algae.</title>
        <authorList>
            <person name="Hulatt C.J."/>
            <person name="Posewitz M.C."/>
        </authorList>
    </citation>
    <scope>NUCLEOTIDE SEQUENCE</scope>
    <source>
        <strain evidence="8">NIVA-4/92</strain>
    </source>
</reference>
<keyword evidence="3" id="KW-0969">Cilium</keyword>
<evidence type="ECO:0000313" key="8">
    <source>
        <dbReference type="EMBL" id="KAG8461297.1"/>
    </source>
</evidence>
<dbReference type="GO" id="GO:0035082">
    <property type="term" value="P:axoneme assembly"/>
    <property type="evidence" value="ECO:0007669"/>
    <property type="project" value="TreeGrafter"/>
</dbReference>
<evidence type="ECO:0000256" key="3">
    <source>
        <dbReference type="ARBA" id="ARBA00023069"/>
    </source>
</evidence>
<accession>A0A8J5XHW1</accession>
<keyword evidence="9" id="KW-1185">Reference proteome</keyword>
<sequence>MESALVAAKAKLLKADSSGVSLHDHLSSVLDKIIVEDSDNALAMFEQISLAVKQQHVVPRKEYLQAVPEPAPAALVAKRDVLRAKPELPEEVEFPNVPEENSFFEGAGHALLRDEAFLLRAAMAKLVAAKGLRTVRFFGKVLGTEADYWIVEGAYAEEPEAAEDEGGAAAADAKLVPLEGNGTGTNKFRYWVCNELGEEWVELPPAKPAAIVAARSIKKHFTGRLSTPIVVHPPFPGSEADYLRAQVARILHSTYVAPGGMFSFEEDSEDEPKPIVPTEEWEAPLPEEMGELSAWVHHYSTIRKVGRTTKPPKAEEEDGEEGGEEEEEEEEEADHLLNDLSADPPIFESDDTPVPAWSVRTAGHGAYAVAYALSTAWPGAIAFCSTKPSVKFANVYIGYGLENTGKTFTPKPMPEIAREPDDVGEEEDTPLDAENAVLKELEEKRMVEEAEAEEADAE</sequence>
<evidence type="ECO:0000256" key="2">
    <source>
        <dbReference type="ARBA" id="ARBA00022490"/>
    </source>
</evidence>